<name>A0A516TLG6_9BACT</name>
<dbReference type="Proteomes" id="UP000315925">
    <property type="component" value="Chromosome"/>
</dbReference>
<gene>
    <name evidence="1" type="ORF">kam1_847</name>
</gene>
<evidence type="ECO:0000313" key="2">
    <source>
        <dbReference type="Proteomes" id="UP000315925"/>
    </source>
</evidence>
<evidence type="ECO:0000313" key="1">
    <source>
        <dbReference type="EMBL" id="QDQ42090.1"/>
    </source>
</evidence>
<dbReference type="KEGG" id="mkc:kam1_847"/>
<sequence>MERIQTSLLALLTVTREVVAFHNSLRLGMELPLRFHFKRATEVVMLLCS</sequence>
<proteinExistence type="predicted"/>
<protein>
    <submittedName>
        <fullName evidence="1">Uncharacterized protein</fullName>
    </submittedName>
</protein>
<dbReference type="AlphaFoldDB" id="A0A516TLG6"/>
<organism evidence="1 2">
    <name type="scientific">Methylacidiphilum kamchatkense Kam1</name>
    <dbReference type="NCBI Taxonomy" id="1202785"/>
    <lineage>
        <taxon>Bacteria</taxon>
        <taxon>Pseudomonadati</taxon>
        <taxon>Verrucomicrobiota</taxon>
        <taxon>Methylacidiphilae</taxon>
        <taxon>Methylacidiphilales</taxon>
        <taxon>Methylacidiphilaceae</taxon>
        <taxon>Methylacidiphilum (ex Ratnadevi et al. 2023)</taxon>
    </lineage>
</organism>
<accession>A0A516TLG6</accession>
<dbReference type="EMBL" id="CP037899">
    <property type="protein sequence ID" value="QDQ42090.1"/>
    <property type="molecule type" value="Genomic_DNA"/>
</dbReference>
<reference evidence="2" key="1">
    <citation type="submission" date="2019-03" db="EMBL/GenBank/DDBJ databases">
        <title>Complete genome of Methylacidiphilum kamchatkense Kam1.</title>
        <authorList>
            <person name="Kruse T."/>
            <person name="Murarilal Ratnadevi C."/>
            <person name="Erikstad H.-A."/>
            <person name="Birkeland N.-K."/>
        </authorList>
    </citation>
    <scope>NUCLEOTIDE SEQUENCE [LARGE SCALE GENOMIC DNA]</scope>
    <source>
        <strain evidence="2">kam1</strain>
    </source>
</reference>